<keyword evidence="1" id="KW-0472">Membrane</keyword>
<reference evidence="2 3" key="1">
    <citation type="submission" date="2017-11" db="EMBL/GenBank/DDBJ databases">
        <title>Sequencing the genomes of 1000 actinobacteria strains.</title>
        <authorList>
            <person name="Klenk H.-P."/>
        </authorList>
    </citation>
    <scope>NUCLEOTIDE SEQUENCE [LARGE SCALE GENOMIC DNA]</scope>
    <source>
        <strain evidence="2 3">DSM 44104</strain>
    </source>
</reference>
<sequence length="228" mass="22826">MTVQDAPTTPTTPAVPAVDPTRRRLVVGGGVMLLASAVLSLAGGVAHPVVDGNAHSVASLLAPGSPWAQLSIYAGALALMMGLPAAWGWFAPRAGVLGTLGFGLYFLGNALSAQGHLVVEGLVAPAIARAAPELVPDDGSILAAPGFALLQMVGGLVLLAGLALTGVALMRTTGVPRWIGAAALTGALLLFVPLPEAPVLSGLHVELLRGIAVAGLGVVMIREVRAAR</sequence>
<evidence type="ECO:0000256" key="1">
    <source>
        <dbReference type="SAM" id="Phobius"/>
    </source>
</evidence>
<feature type="transmembrane region" description="Helical" evidence="1">
    <location>
        <begin position="102"/>
        <end position="128"/>
    </location>
</feature>
<evidence type="ECO:0000313" key="3">
    <source>
        <dbReference type="Proteomes" id="UP000232453"/>
    </source>
</evidence>
<keyword evidence="1" id="KW-1133">Transmembrane helix</keyword>
<keyword evidence="1" id="KW-0812">Transmembrane</keyword>
<gene>
    <name evidence="2" type="ORF">ATL51_1631</name>
</gene>
<organism evidence="2 3">
    <name type="scientific">Pseudonocardia alni</name>
    <name type="common">Amycolata alni</name>
    <dbReference type="NCBI Taxonomy" id="33907"/>
    <lineage>
        <taxon>Bacteria</taxon>
        <taxon>Bacillati</taxon>
        <taxon>Actinomycetota</taxon>
        <taxon>Actinomycetes</taxon>
        <taxon>Pseudonocardiales</taxon>
        <taxon>Pseudonocardiaceae</taxon>
        <taxon>Pseudonocardia</taxon>
    </lineage>
</organism>
<comment type="caution">
    <text evidence="2">The sequence shown here is derived from an EMBL/GenBank/DDBJ whole genome shotgun (WGS) entry which is preliminary data.</text>
</comment>
<feature type="transmembrane region" description="Helical" evidence="1">
    <location>
        <begin position="207"/>
        <end position="224"/>
    </location>
</feature>
<evidence type="ECO:0000313" key="2">
    <source>
        <dbReference type="EMBL" id="PKB29981.1"/>
    </source>
</evidence>
<dbReference type="Proteomes" id="UP000232453">
    <property type="component" value="Unassembled WGS sequence"/>
</dbReference>
<name>A0AA44UMQ3_PSEA5</name>
<feature type="transmembrane region" description="Helical" evidence="1">
    <location>
        <begin position="70"/>
        <end position="90"/>
    </location>
</feature>
<feature type="transmembrane region" description="Helical" evidence="1">
    <location>
        <begin position="25"/>
        <end position="50"/>
    </location>
</feature>
<feature type="transmembrane region" description="Helical" evidence="1">
    <location>
        <begin position="177"/>
        <end position="195"/>
    </location>
</feature>
<feature type="transmembrane region" description="Helical" evidence="1">
    <location>
        <begin position="148"/>
        <end position="170"/>
    </location>
</feature>
<evidence type="ECO:0008006" key="4">
    <source>
        <dbReference type="Google" id="ProtNLM"/>
    </source>
</evidence>
<protein>
    <recommendedName>
        <fullName evidence="4">DUF4386 family protein</fullName>
    </recommendedName>
</protein>
<dbReference type="AlphaFoldDB" id="A0AA44UMQ3"/>
<accession>A0AA44UMQ3</accession>
<dbReference type="RefSeq" id="WP_100878193.1">
    <property type="nucleotide sequence ID" value="NZ_JBICSI010000005.1"/>
</dbReference>
<proteinExistence type="predicted"/>
<dbReference type="EMBL" id="PHUJ01000003">
    <property type="protein sequence ID" value="PKB29981.1"/>
    <property type="molecule type" value="Genomic_DNA"/>
</dbReference>